<keyword evidence="5 7" id="KW-1133">Transmembrane helix</keyword>
<dbReference type="EMBL" id="JRFA01000014">
    <property type="protein sequence ID" value="KGN74400.1"/>
    <property type="molecule type" value="Genomic_DNA"/>
</dbReference>
<dbReference type="OrthoDB" id="9791874at2"/>
<feature type="transmembrane region" description="Helical" evidence="7">
    <location>
        <begin position="123"/>
        <end position="144"/>
    </location>
</feature>
<feature type="domain" description="Glycine transporter" evidence="8">
    <location>
        <begin position="99"/>
        <end position="171"/>
    </location>
</feature>
<protein>
    <submittedName>
        <fullName evidence="9 10">Membrane protein</fullName>
    </submittedName>
</protein>
<keyword evidence="6 7" id="KW-0472">Membrane</keyword>
<keyword evidence="4 7" id="KW-0812">Transmembrane</keyword>
<dbReference type="PANTHER" id="PTHR30506">
    <property type="entry name" value="INNER MEMBRANE PROTEIN"/>
    <property type="match status" value="1"/>
</dbReference>
<feature type="transmembrane region" description="Helical" evidence="7">
    <location>
        <begin position="156"/>
        <end position="175"/>
    </location>
</feature>
<evidence type="ECO:0000313" key="12">
    <source>
        <dbReference type="Proteomes" id="UP000254156"/>
    </source>
</evidence>
<dbReference type="InterPro" id="IPR005115">
    <property type="entry name" value="Gly_transporter"/>
</dbReference>
<dbReference type="eggNOG" id="COG2860">
    <property type="taxonomic scope" value="Bacteria"/>
</dbReference>
<evidence type="ECO:0000313" key="10">
    <source>
        <dbReference type="EMBL" id="SUB88788.1"/>
    </source>
</evidence>
<accession>A0A0A2EAC7</accession>
<dbReference type="Proteomes" id="UP000030103">
    <property type="component" value="Unassembled WGS sequence"/>
</dbReference>
<keyword evidence="11" id="KW-1185">Reference proteome</keyword>
<feature type="transmembrane region" description="Helical" evidence="7">
    <location>
        <begin position="39"/>
        <end position="55"/>
    </location>
</feature>
<dbReference type="EMBL" id="UGTF01000002">
    <property type="protein sequence ID" value="SUB88788.1"/>
    <property type="molecule type" value="Genomic_DNA"/>
</dbReference>
<reference evidence="9 11" key="1">
    <citation type="submission" date="2014-09" db="EMBL/GenBank/DDBJ databases">
        <title>Draft Genome Sequence of Porphyromonas macacae COT-192_OH2859.</title>
        <authorList>
            <person name="Wallis C."/>
            <person name="Deusch O."/>
            <person name="O'Flynn C."/>
            <person name="Davis I."/>
            <person name="Horsfall A."/>
            <person name="Kirkwood N."/>
            <person name="Harris S."/>
            <person name="Eisen J.A."/>
            <person name="Coil D.A."/>
            <person name="Darling A.E."/>
            <person name="Jospin G."/>
            <person name="Alexiev A."/>
        </authorList>
    </citation>
    <scope>NUCLEOTIDE SEQUENCE [LARGE SCALE GENOMIC DNA]</scope>
    <source>
        <strain evidence="11">COT-192 OH2859</strain>
        <strain evidence="9">COT-192_OH2859</strain>
    </source>
</reference>
<evidence type="ECO:0000256" key="6">
    <source>
        <dbReference type="ARBA" id="ARBA00023136"/>
    </source>
</evidence>
<feature type="transmembrane region" description="Helical" evidence="7">
    <location>
        <begin position="67"/>
        <end position="86"/>
    </location>
</feature>
<feature type="transmembrane region" description="Helical" evidence="7">
    <location>
        <begin position="12"/>
        <end position="32"/>
    </location>
</feature>
<keyword evidence="3" id="KW-1003">Cell membrane</keyword>
<reference evidence="10 12" key="2">
    <citation type="submission" date="2018-06" db="EMBL/GenBank/DDBJ databases">
        <authorList>
            <consortium name="Pathogen Informatics"/>
            <person name="Doyle S."/>
        </authorList>
    </citation>
    <scope>NUCLEOTIDE SEQUENCE [LARGE SCALE GENOMIC DNA]</scope>
    <source>
        <strain evidence="10 12">NCTC11632</strain>
    </source>
</reference>
<comment type="subcellular location">
    <subcellularLocation>
        <location evidence="1">Cell membrane</location>
        <topology evidence="1">Multi-pass membrane protein</topology>
    </subcellularLocation>
</comment>
<organism evidence="9 11">
    <name type="scientific">Porphyromonas macacae</name>
    <dbReference type="NCBI Taxonomy" id="28115"/>
    <lineage>
        <taxon>Bacteria</taxon>
        <taxon>Pseudomonadati</taxon>
        <taxon>Bacteroidota</taxon>
        <taxon>Bacteroidia</taxon>
        <taxon>Bacteroidales</taxon>
        <taxon>Porphyromonadaceae</taxon>
        <taxon>Porphyromonas</taxon>
    </lineage>
</organism>
<evidence type="ECO:0000256" key="4">
    <source>
        <dbReference type="ARBA" id="ARBA00022692"/>
    </source>
</evidence>
<dbReference type="RefSeq" id="WP_036851458.1">
    <property type="nucleotide sequence ID" value="NZ_JASBZX010000023.1"/>
</dbReference>
<evidence type="ECO:0000256" key="2">
    <source>
        <dbReference type="ARBA" id="ARBA00008193"/>
    </source>
</evidence>
<dbReference type="AlphaFoldDB" id="A0A0A2EAC7"/>
<evidence type="ECO:0000256" key="3">
    <source>
        <dbReference type="ARBA" id="ARBA00022475"/>
    </source>
</evidence>
<evidence type="ECO:0000313" key="11">
    <source>
        <dbReference type="Proteomes" id="UP000030103"/>
    </source>
</evidence>
<feature type="transmembrane region" description="Helical" evidence="7">
    <location>
        <begin position="181"/>
        <end position="202"/>
    </location>
</feature>
<dbReference type="GO" id="GO:0005886">
    <property type="term" value="C:plasma membrane"/>
    <property type="evidence" value="ECO:0007669"/>
    <property type="project" value="UniProtKB-SubCell"/>
</dbReference>
<sequence>MISIPNNATEFVLWADYLGTFAFAISGIRLAAAKRFDWFGAYVVGFVTAVGGGSLRDMMLNLTPFWMLQPSYLIITGLALIFTIAFSRTLVRLDNTLFLFDAIGLGLFTVVGVAKAFDNGFGWWVAIIMGTITGSFGGMLRDTLINEVPLIFRKDIYAIACVLGGVIYVAMLHLGLASPHIIQLISAASVVIIRIVSALYHISIPTFKGDVMHKHSKAPK</sequence>
<comment type="similarity">
    <text evidence="2">Belongs to the UPF0126 family.</text>
</comment>
<evidence type="ECO:0000256" key="5">
    <source>
        <dbReference type="ARBA" id="ARBA00022989"/>
    </source>
</evidence>
<feature type="domain" description="Glycine transporter" evidence="8">
    <location>
        <begin position="13"/>
        <end position="87"/>
    </location>
</feature>
<gene>
    <name evidence="10" type="primary">yadS</name>
    <name evidence="9" type="ORF">HQ47_04955</name>
    <name evidence="10" type="ORF">NCTC11632_00862</name>
</gene>
<evidence type="ECO:0000256" key="1">
    <source>
        <dbReference type="ARBA" id="ARBA00004651"/>
    </source>
</evidence>
<dbReference type="Proteomes" id="UP000254156">
    <property type="component" value="Unassembled WGS sequence"/>
</dbReference>
<feature type="transmembrane region" description="Helical" evidence="7">
    <location>
        <begin position="98"/>
        <end position="117"/>
    </location>
</feature>
<evidence type="ECO:0000313" key="9">
    <source>
        <dbReference type="EMBL" id="KGN74400.1"/>
    </source>
</evidence>
<evidence type="ECO:0000256" key="7">
    <source>
        <dbReference type="SAM" id="Phobius"/>
    </source>
</evidence>
<proteinExistence type="inferred from homology"/>
<evidence type="ECO:0000259" key="8">
    <source>
        <dbReference type="Pfam" id="PF03458"/>
    </source>
</evidence>
<dbReference type="Pfam" id="PF03458">
    <property type="entry name" value="Gly_transporter"/>
    <property type="match status" value="2"/>
</dbReference>
<name>A0A0A2EAC7_9PORP</name>
<dbReference type="PANTHER" id="PTHR30506:SF3">
    <property type="entry name" value="UPF0126 INNER MEMBRANE PROTEIN YADS-RELATED"/>
    <property type="match status" value="1"/>
</dbReference>